<sequence>MNLNINRLIYDIYQAYHLVDMTTMMTYLQEKLQLHIQDCRLNWYITDYTLGQGFIDETRLGLLESCIDSHGNSTSISIYSSGCLILNYCHNQWLNNSFTSAQPIGTKLNDTECGVSRIICLVEHPVTRVVNVLSFELFNEWDCINGLSVGVNLAECLANPVNRTTINLETSSVTACPLSLSGCPLSENSVKPSKYFSQNQMALIEAIVPHFIQAKNLNFTIQSAKEKNSQYMAMASRQGILISASSEFLACLAEEEIQWHEIRQLIPQINVSTDWQRIFHSNNILVNIKQQNQNVLVQLIKGGVIKKLTKKQYTIAMLLAKGYSYKEIARQQNIEPSTVTKHANNIYRNLNVTNKACLSELIYQ</sequence>
<reference evidence="1 2" key="1">
    <citation type="submission" date="2024-06" db="EMBL/GenBank/DDBJ databases">
        <authorList>
            <person name="Li F."/>
        </authorList>
    </citation>
    <scope>NUCLEOTIDE SEQUENCE [LARGE SCALE GENOMIC DNA]</scope>
    <source>
        <strain evidence="1 2">GXAS 311</strain>
    </source>
</reference>
<evidence type="ECO:0000313" key="1">
    <source>
        <dbReference type="EMBL" id="MET1257123.1"/>
    </source>
</evidence>
<protein>
    <submittedName>
        <fullName evidence="1">Helix-turn-helix transcriptional regulator</fullName>
    </submittedName>
</protein>
<dbReference type="Gene3D" id="1.10.10.10">
    <property type="entry name" value="Winged helix-like DNA-binding domain superfamily/Winged helix DNA-binding domain"/>
    <property type="match status" value="1"/>
</dbReference>
<dbReference type="InterPro" id="IPR016032">
    <property type="entry name" value="Sig_transdc_resp-reg_C-effctor"/>
</dbReference>
<dbReference type="InterPro" id="IPR036388">
    <property type="entry name" value="WH-like_DNA-bd_sf"/>
</dbReference>
<name>A0ABV2BZ83_9GAMM</name>
<gene>
    <name evidence="1" type="ORF">ABVT43_18410</name>
</gene>
<dbReference type="InterPro" id="IPR000792">
    <property type="entry name" value="Tscrpt_reg_LuxR_C"/>
</dbReference>
<keyword evidence="2" id="KW-1185">Reference proteome</keyword>
<accession>A0ABV2BZ83</accession>
<dbReference type="PRINTS" id="PR00038">
    <property type="entry name" value="HTHLUXR"/>
</dbReference>
<evidence type="ECO:0000313" key="2">
    <source>
        <dbReference type="Proteomes" id="UP001548189"/>
    </source>
</evidence>
<dbReference type="SUPFAM" id="SSF46894">
    <property type="entry name" value="C-terminal effector domain of the bipartite response regulators"/>
    <property type="match status" value="1"/>
</dbReference>
<comment type="caution">
    <text evidence="1">The sequence shown here is derived from an EMBL/GenBank/DDBJ whole genome shotgun (WGS) entry which is preliminary data.</text>
</comment>
<dbReference type="SMART" id="SM00421">
    <property type="entry name" value="HTH_LUXR"/>
    <property type="match status" value="1"/>
</dbReference>
<proteinExistence type="predicted"/>
<organism evidence="1 2">
    <name type="scientific">Aliikangiella maris</name>
    <dbReference type="NCBI Taxonomy" id="3162458"/>
    <lineage>
        <taxon>Bacteria</taxon>
        <taxon>Pseudomonadati</taxon>
        <taxon>Pseudomonadota</taxon>
        <taxon>Gammaproteobacteria</taxon>
        <taxon>Oceanospirillales</taxon>
        <taxon>Pleioneaceae</taxon>
        <taxon>Aliikangiella</taxon>
    </lineage>
</organism>
<dbReference type="EMBL" id="JBEVCJ010000035">
    <property type="protein sequence ID" value="MET1257123.1"/>
    <property type="molecule type" value="Genomic_DNA"/>
</dbReference>
<dbReference type="CDD" id="cd06170">
    <property type="entry name" value="LuxR_C_like"/>
    <property type="match status" value="1"/>
</dbReference>
<dbReference type="Pfam" id="PF00196">
    <property type="entry name" value="GerE"/>
    <property type="match status" value="1"/>
</dbReference>
<dbReference type="PROSITE" id="PS50043">
    <property type="entry name" value="HTH_LUXR_2"/>
    <property type="match status" value="1"/>
</dbReference>
<dbReference type="Proteomes" id="UP001548189">
    <property type="component" value="Unassembled WGS sequence"/>
</dbReference>